<sequence>MATNEETNAAGTDTRPPMLVENDYESWKIRIHRDTSSQRPQFKQSNAKDIWDNWKCLCKESGLMLRCTCGHIVTEQLRGKHTGEMLVKQVSRARSGYVTTALQQEEGHFTQSEDAYDCNVDEFPMAALGFHGQLVIPLEEHLDSDAETEIDDNTTQSSVSFLTPEPKMFQLRADTLLHLTHQPVSIWDSEEVLVQQVVSMKKMSEKPGHVRPANGFYDKLNALKFVPQQELSREQAYWLPAK</sequence>
<organism evidence="1 2">
    <name type="scientific">Tanacetum coccineum</name>
    <dbReference type="NCBI Taxonomy" id="301880"/>
    <lineage>
        <taxon>Eukaryota</taxon>
        <taxon>Viridiplantae</taxon>
        <taxon>Streptophyta</taxon>
        <taxon>Embryophyta</taxon>
        <taxon>Tracheophyta</taxon>
        <taxon>Spermatophyta</taxon>
        <taxon>Magnoliopsida</taxon>
        <taxon>eudicotyledons</taxon>
        <taxon>Gunneridae</taxon>
        <taxon>Pentapetalae</taxon>
        <taxon>asterids</taxon>
        <taxon>campanulids</taxon>
        <taxon>Asterales</taxon>
        <taxon>Asteraceae</taxon>
        <taxon>Asteroideae</taxon>
        <taxon>Anthemideae</taxon>
        <taxon>Anthemidinae</taxon>
        <taxon>Tanacetum</taxon>
    </lineage>
</organism>
<reference evidence="1" key="1">
    <citation type="journal article" date="2022" name="Int. J. Mol. Sci.">
        <title>Draft Genome of Tanacetum Coccineum: Genomic Comparison of Closely Related Tanacetum-Family Plants.</title>
        <authorList>
            <person name="Yamashiro T."/>
            <person name="Shiraishi A."/>
            <person name="Nakayama K."/>
            <person name="Satake H."/>
        </authorList>
    </citation>
    <scope>NUCLEOTIDE SEQUENCE</scope>
</reference>
<comment type="caution">
    <text evidence="1">The sequence shown here is derived from an EMBL/GenBank/DDBJ whole genome shotgun (WGS) entry which is preliminary data.</text>
</comment>
<name>A0ABQ5D541_9ASTR</name>
<gene>
    <name evidence="1" type="ORF">Tco_0923916</name>
</gene>
<evidence type="ECO:0008006" key="3">
    <source>
        <dbReference type="Google" id="ProtNLM"/>
    </source>
</evidence>
<evidence type="ECO:0000313" key="1">
    <source>
        <dbReference type="EMBL" id="GJT33497.1"/>
    </source>
</evidence>
<evidence type="ECO:0000313" key="2">
    <source>
        <dbReference type="Proteomes" id="UP001151760"/>
    </source>
</evidence>
<proteinExistence type="predicted"/>
<dbReference type="Proteomes" id="UP001151760">
    <property type="component" value="Unassembled WGS sequence"/>
</dbReference>
<accession>A0ABQ5D541</accession>
<protein>
    <recommendedName>
        <fullName evidence="3">Polyprotein</fullName>
    </recommendedName>
</protein>
<dbReference type="EMBL" id="BQNB010014883">
    <property type="protein sequence ID" value="GJT33497.1"/>
    <property type="molecule type" value="Genomic_DNA"/>
</dbReference>
<keyword evidence="2" id="KW-1185">Reference proteome</keyword>
<reference evidence="1" key="2">
    <citation type="submission" date="2022-01" db="EMBL/GenBank/DDBJ databases">
        <authorList>
            <person name="Yamashiro T."/>
            <person name="Shiraishi A."/>
            <person name="Satake H."/>
            <person name="Nakayama K."/>
        </authorList>
    </citation>
    <scope>NUCLEOTIDE SEQUENCE</scope>
</reference>